<dbReference type="InterPro" id="IPR050469">
    <property type="entry name" value="Diguanylate_Cyclase"/>
</dbReference>
<dbReference type="RefSeq" id="WP_208320890.1">
    <property type="nucleotide sequence ID" value="NZ_SORF01000009.1"/>
</dbReference>
<sequence>MGDIETGFYAQKEYISVLLESRKRELERTALQLEIKHSLADLKKKATTDHATGLANRYCLESTANEWLREAADRCENIVCIVIDIDHFKCINDQCGHLFGDEVIRQVTEACASVLRKEDLMGRYGGDEFVVIIRGVPLDVGVRKAEQMLEAIRNLNVSCGETPVPISASLGVADNGAGTVLQFKDLFQLADVELYKAKQGGRNQVSVEDLFEEQKVQVERGSGASP</sequence>
<dbReference type="GO" id="GO:0052621">
    <property type="term" value="F:diguanylate cyclase activity"/>
    <property type="evidence" value="ECO:0007669"/>
    <property type="project" value="TreeGrafter"/>
</dbReference>
<name>A0A4R8LKE6_9BACL</name>
<dbReference type="CDD" id="cd01949">
    <property type="entry name" value="GGDEF"/>
    <property type="match status" value="1"/>
</dbReference>
<dbReference type="NCBIfam" id="TIGR00254">
    <property type="entry name" value="GGDEF"/>
    <property type="match status" value="1"/>
</dbReference>
<dbReference type="InterPro" id="IPR043128">
    <property type="entry name" value="Rev_trsase/Diguanyl_cyclase"/>
</dbReference>
<dbReference type="FunFam" id="3.30.70.270:FF:000001">
    <property type="entry name" value="Diguanylate cyclase domain protein"/>
    <property type="match status" value="1"/>
</dbReference>
<dbReference type="EMBL" id="SORF01000009">
    <property type="protein sequence ID" value="TDY44621.1"/>
    <property type="molecule type" value="Genomic_DNA"/>
</dbReference>
<proteinExistence type="predicted"/>
<dbReference type="Gene3D" id="3.30.70.270">
    <property type="match status" value="1"/>
</dbReference>
<dbReference type="SUPFAM" id="SSF55073">
    <property type="entry name" value="Nucleotide cyclase"/>
    <property type="match status" value="1"/>
</dbReference>
<dbReference type="PROSITE" id="PS50887">
    <property type="entry name" value="GGDEF"/>
    <property type="match status" value="1"/>
</dbReference>
<accession>A0A4R8LKE6</accession>
<reference evidence="2 3" key="1">
    <citation type="submission" date="2019-03" db="EMBL/GenBank/DDBJ databases">
        <title>Genomic Encyclopedia of Type Strains, Phase IV (KMG-IV): sequencing the most valuable type-strain genomes for metagenomic binning, comparative biology and taxonomic classification.</title>
        <authorList>
            <person name="Goeker M."/>
        </authorList>
    </citation>
    <scope>NUCLEOTIDE SEQUENCE [LARGE SCALE GENOMIC DNA]</scope>
    <source>
        <strain evidence="2 3">DSM 17974</strain>
    </source>
</reference>
<dbReference type="SMART" id="SM00267">
    <property type="entry name" value="GGDEF"/>
    <property type="match status" value="1"/>
</dbReference>
<dbReference type="Pfam" id="PF00990">
    <property type="entry name" value="GGDEF"/>
    <property type="match status" value="1"/>
</dbReference>
<evidence type="ECO:0000313" key="3">
    <source>
        <dbReference type="Proteomes" id="UP000294581"/>
    </source>
</evidence>
<dbReference type="AlphaFoldDB" id="A0A4R8LKE6"/>
<dbReference type="InterPro" id="IPR029787">
    <property type="entry name" value="Nucleotide_cyclase"/>
</dbReference>
<evidence type="ECO:0000313" key="2">
    <source>
        <dbReference type="EMBL" id="TDY44621.1"/>
    </source>
</evidence>
<dbReference type="PANTHER" id="PTHR45138:SF9">
    <property type="entry name" value="DIGUANYLATE CYCLASE DGCM-RELATED"/>
    <property type="match status" value="1"/>
</dbReference>
<protein>
    <submittedName>
        <fullName evidence="2">Diguanylate cyclase (GGDEF)-like protein</fullName>
    </submittedName>
</protein>
<keyword evidence="3" id="KW-1185">Reference proteome</keyword>
<gene>
    <name evidence="2" type="ORF">C7445_109120</name>
</gene>
<organism evidence="2 3">
    <name type="scientific">Alicyclobacillus sacchari</name>
    <dbReference type="NCBI Taxonomy" id="392010"/>
    <lineage>
        <taxon>Bacteria</taxon>
        <taxon>Bacillati</taxon>
        <taxon>Bacillota</taxon>
        <taxon>Bacilli</taxon>
        <taxon>Bacillales</taxon>
        <taxon>Alicyclobacillaceae</taxon>
        <taxon>Alicyclobacillus</taxon>
    </lineage>
</organism>
<dbReference type="Proteomes" id="UP000294581">
    <property type="component" value="Unassembled WGS sequence"/>
</dbReference>
<comment type="caution">
    <text evidence="2">The sequence shown here is derived from an EMBL/GenBank/DDBJ whole genome shotgun (WGS) entry which is preliminary data.</text>
</comment>
<dbReference type="PANTHER" id="PTHR45138">
    <property type="entry name" value="REGULATORY COMPONENTS OF SENSORY TRANSDUCTION SYSTEM"/>
    <property type="match status" value="1"/>
</dbReference>
<dbReference type="InterPro" id="IPR000160">
    <property type="entry name" value="GGDEF_dom"/>
</dbReference>
<feature type="domain" description="GGDEF" evidence="1">
    <location>
        <begin position="76"/>
        <end position="210"/>
    </location>
</feature>
<evidence type="ECO:0000259" key="1">
    <source>
        <dbReference type="PROSITE" id="PS50887"/>
    </source>
</evidence>